<dbReference type="Proteomes" id="UP000030745">
    <property type="component" value="Unassembled WGS sequence"/>
</dbReference>
<evidence type="ECO:0000313" key="2">
    <source>
        <dbReference type="EMBL" id="KDO19152.1"/>
    </source>
</evidence>
<dbReference type="EMBL" id="KK583368">
    <property type="protein sequence ID" value="KDO19152.1"/>
    <property type="molecule type" value="Genomic_DNA"/>
</dbReference>
<protein>
    <submittedName>
        <fullName evidence="2">Uncharacterized protein</fullName>
    </submittedName>
</protein>
<keyword evidence="1" id="KW-0812">Transmembrane</keyword>
<organism evidence="2 3">
    <name type="scientific">Saprolegnia parasitica (strain CBS 223.65)</name>
    <dbReference type="NCBI Taxonomy" id="695850"/>
    <lineage>
        <taxon>Eukaryota</taxon>
        <taxon>Sar</taxon>
        <taxon>Stramenopiles</taxon>
        <taxon>Oomycota</taxon>
        <taxon>Saprolegniomycetes</taxon>
        <taxon>Saprolegniales</taxon>
        <taxon>Saprolegniaceae</taxon>
        <taxon>Saprolegnia</taxon>
    </lineage>
</organism>
<keyword evidence="1" id="KW-1133">Transmembrane helix</keyword>
<dbReference type="OrthoDB" id="10446982at2759"/>
<dbReference type="VEuPathDB" id="FungiDB:SPRG_15719"/>
<evidence type="ECO:0000256" key="1">
    <source>
        <dbReference type="SAM" id="Phobius"/>
    </source>
</evidence>
<proteinExistence type="predicted"/>
<accession>A0A067BX52</accession>
<name>A0A067BX52_SAPPC</name>
<evidence type="ECO:0000313" key="3">
    <source>
        <dbReference type="Proteomes" id="UP000030745"/>
    </source>
</evidence>
<keyword evidence="3" id="KW-1185">Reference proteome</keyword>
<feature type="transmembrane region" description="Helical" evidence="1">
    <location>
        <begin position="6"/>
        <end position="30"/>
    </location>
</feature>
<gene>
    <name evidence="2" type="ORF">SPRG_15719</name>
</gene>
<keyword evidence="1" id="KW-0472">Membrane</keyword>
<dbReference type="AlphaFoldDB" id="A0A067BX52"/>
<dbReference type="GeneID" id="24137421"/>
<sequence length="192" mass="21365">MLGPTFFALTMASVVLTSAPLAAIIVGFQYGVYEDIRFRFLEARTLKLTTSSTWRDSVYVFPPGFRPIYDCKEPTMAVTFLSPYALGLPRGALSDARLPLHLAIYEGDVAATQRILACRPDLASAEAIDVAFYCARFELASSLMELRQHLPQLSKHLYPWNTTAGNNSPIGQHLPMRVDMRYLAQGHPRALV</sequence>
<dbReference type="KEGG" id="spar:SPRG_15719"/>
<reference evidence="2 3" key="1">
    <citation type="journal article" date="2013" name="PLoS Genet.">
        <title>Distinctive expansion of potential virulence genes in the genome of the oomycete fish pathogen Saprolegnia parasitica.</title>
        <authorList>
            <person name="Jiang R.H."/>
            <person name="de Bruijn I."/>
            <person name="Haas B.J."/>
            <person name="Belmonte R."/>
            <person name="Lobach L."/>
            <person name="Christie J."/>
            <person name="van den Ackerveken G."/>
            <person name="Bottin A."/>
            <person name="Bulone V."/>
            <person name="Diaz-Moreno S.M."/>
            <person name="Dumas B."/>
            <person name="Fan L."/>
            <person name="Gaulin E."/>
            <person name="Govers F."/>
            <person name="Grenville-Briggs L.J."/>
            <person name="Horner N.R."/>
            <person name="Levin J.Z."/>
            <person name="Mammella M."/>
            <person name="Meijer H.J."/>
            <person name="Morris P."/>
            <person name="Nusbaum C."/>
            <person name="Oome S."/>
            <person name="Phillips A.J."/>
            <person name="van Rooyen D."/>
            <person name="Rzeszutek E."/>
            <person name="Saraiva M."/>
            <person name="Secombes C.J."/>
            <person name="Seidl M.F."/>
            <person name="Snel B."/>
            <person name="Stassen J.H."/>
            <person name="Sykes S."/>
            <person name="Tripathy S."/>
            <person name="van den Berg H."/>
            <person name="Vega-Arreguin J.C."/>
            <person name="Wawra S."/>
            <person name="Young S.K."/>
            <person name="Zeng Q."/>
            <person name="Dieguez-Uribeondo J."/>
            <person name="Russ C."/>
            <person name="Tyler B.M."/>
            <person name="van West P."/>
        </authorList>
    </citation>
    <scope>NUCLEOTIDE SEQUENCE [LARGE SCALE GENOMIC DNA]</scope>
    <source>
        <strain evidence="2 3">CBS 223.65</strain>
    </source>
</reference>
<dbReference type="RefSeq" id="XP_012210150.1">
    <property type="nucleotide sequence ID" value="XM_012354760.1"/>
</dbReference>